<organism evidence="2 3">
    <name type="scientific">Candidatus Nitrosocosmicus arcticus</name>
    <dbReference type="NCBI Taxonomy" id="2035267"/>
    <lineage>
        <taxon>Archaea</taxon>
        <taxon>Nitrososphaerota</taxon>
        <taxon>Nitrososphaeria</taxon>
        <taxon>Nitrososphaerales</taxon>
        <taxon>Nitrososphaeraceae</taxon>
        <taxon>Candidatus Nitrosocosmicus</taxon>
    </lineage>
</organism>
<feature type="transmembrane region" description="Helical" evidence="1">
    <location>
        <begin position="156"/>
        <end position="177"/>
    </location>
</feature>
<dbReference type="RefSeq" id="WP_144734144.1">
    <property type="nucleotide sequence ID" value="NZ_ML675591.1"/>
</dbReference>
<keyword evidence="1" id="KW-0812">Transmembrane</keyword>
<accession>A0A557SS12</accession>
<keyword evidence="3" id="KW-1185">Reference proteome</keyword>
<feature type="transmembrane region" description="Helical" evidence="1">
    <location>
        <begin position="101"/>
        <end position="118"/>
    </location>
</feature>
<dbReference type="EMBL" id="VOAH01000016">
    <property type="protein sequence ID" value="TVP39402.1"/>
    <property type="molecule type" value="Genomic_DNA"/>
</dbReference>
<dbReference type="AlphaFoldDB" id="A0A557SS12"/>
<evidence type="ECO:0000313" key="3">
    <source>
        <dbReference type="Proteomes" id="UP000315289"/>
    </source>
</evidence>
<keyword evidence="1" id="KW-0472">Membrane</keyword>
<feature type="transmembrane region" description="Helical" evidence="1">
    <location>
        <begin position="69"/>
        <end position="89"/>
    </location>
</feature>
<reference evidence="2 3" key="1">
    <citation type="journal article" date="2019" name="Front. Microbiol.">
        <title>Ammonia Oxidation by the Arctic Terrestrial Thaumarchaeote Candidatus Nitrosocosmicus arcticus Is Stimulated by Increasing Temperatures.</title>
        <authorList>
            <person name="Alves R.J.E."/>
            <person name="Kerou M."/>
            <person name="Zappe A."/>
            <person name="Bittner R."/>
            <person name="Abby S.S."/>
            <person name="Schmidt H.A."/>
            <person name="Pfeifer K."/>
            <person name="Schleper C."/>
        </authorList>
    </citation>
    <scope>NUCLEOTIDE SEQUENCE [LARGE SCALE GENOMIC DNA]</scope>
    <source>
        <strain evidence="2 3">Kfb</strain>
    </source>
</reference>
<evidence type="ECO:0000256" key="1">
    <source>
        <dbReference type="SAM" id="Phobius"/>
    </source>
</evidence>
<proteinExistence type="predicted"/>
<evidence type="ECO:0000313" key="2">
    <source>
        <dbReference type="EMBL" id="TVP39402.1"/>
    </source>
</evidence>
<name>A0A557SS12_9ARCH</name>
<sequence>MNNTLTNFFHSVDSRYVYIVFFYFSAFMMLYITIFGMYWSWVEYDKTGALNIGETIVKNDLIFDGSGKLVTYLAIFSVITWFCVTKIGYSRVQNTPKIVRSVLSVLSIILIVVAAYEFTYNFTVWGSLITVNTINNSLNFDEINISYPNPETPWNLVFATKMTLAALIISCHAFYMIHRSDKKESVYVKKQS</sequence>
<protein>
    <submittedName>
        <fullName evidence="2">Uncharacterized protein</fullName>
    </submittedName>
</protein>
<dbReference type="Proteomes" id="UP000315289">
    <property type="component" value="Unassembled WGS sequence"/>
</dbReference>
<feature type="transmembrane region" description="Helical" evidence="1">
    <location>
        <begin position="16"/>
        <end position="41"/>
    </location>
</feature>
<keyword evidence="1" id="KW-1133">Transmembrane helix</keyword>
<dbReference type="OrthoDB" id="9747at2157"/>
<gene>
    <name evidence="2" type="ORF">NARC_160116</name>
</gene>
<comment type="caution">
    <text evidence="2">The sequence shown here is derived from an EMBL/GenBank/DDBJ whole genome shotgun (WGS) entry which is preliminary data.</text>
</comment>